<feature type="transmembrane region" description="Helical" evidence="5">
    <location>
        <begin position="6"/>
        <end position="25"/>
    </location>
</feature>
<keyword evidence="5" id="KW-0813">Transport</keyword>
<dbReference type="RefSeq" id="WP_386363597.1">
    <property type="nucleotide sequence ID" value="NZ_JBHRXZ010000017.1"/>
</dbReference>
<dbReference type="EMBL" id="JBHRXZ010000017">
    <property type="protein sequence ID" value="MFC3607640.1"/>
    <property type="molecule type" value="Genomic_DNA"/>
</dbReference>
<reference evidence="8" key="1">
    <citation type="journal article" date="2019" name="Int. J. Syst. Evol. Microbiol.">
        <title>The Global Catalogue of Microorganisms (GCM) 10K type strain sequencing project: providing services to taxonomists for standard genome sequencing and annotation.</title>
        <authorList>
            <consortium name="The Broad Institute Genomics Platform"/>
            <consortium name="The Broad Institute Genome Sequencing Center for Infectious Disease"/>
            <person name="Wu L."/>
            <person name="Ma J."/>
        </authorList>
    </citation>
    <scope>NUCLEOTIDE SEQUENCE [LARGE SCALE GENOMIC DNA]</scope>
    <source>
        <strain evidence="8">KCTC 42447</strain>
    </source>
</reference>
<comment type="subcellular location">
    <subcellularLocation>
        <location evidence="5">Cell inner membrane</location>
        <topology evidence="5">Multi-pass membrane protein</topology>
    </subcellularLocation>
    <subcellularLocation>
        <location evidence="1">Membrane</location>
    </subcellularLocation>
</comment>
<keyword evidence="3 5" id="KW-1133">Transmembrane helix</keyword>
<evidence type="ECO:0000256" key="3">
    <source>
        <dbReference type="ARBA" id="ARBA00022989"/>
    </source>
</evidence>
<dbReference type="Gene3D" id="2.30.30.60">
    <property type="match status" value="1"/>
</dbReference>
<evidence type="ECO:0000313" key="7">
    <source>
        <dbReference type="EMBL" id="MFC3607640.1"/>
    </source>
</evidence>
<keyword evidence="5" id="KW-0407">Ion channel</keyword>
<dbReference type="PANTHER" id="PTHR30221:SF8">
    <property type="entry name" value="SMALL-CONDUCTANCE MECHANOSENSITIVE CHANNEL"/>
    <property type="match status" value="1"/>
</dbReference>
<keyword evidence="5" id="KW-0997">Cell inner membrane</keyword>
<dbReference type="InterPro" id="IPR006685">
    <property type="entry name" value="MscS_channel_2nd"/>
</dbReference>
<dbReference type="InterPro" id="IPR023408">
    <property type="entry name" value="MscS_beta-dom_sf"/>
</dbReference>
<dbReference type="Proteomes" id="UP001595630">
    <property type="component" value="Unassembled WGS sequence"/>
</dbReference>
<comment type="subunit">
    <text evidence="5">Homoheptamer.</text>
</comment>
<keyword evidence="5" id="KW-0406">Ion transport</keyword>
<keyword evidence="5" id="KW-1003">Cell membrane</keyword>
<keyword evidence="2 5" id="KW-0812">Transmembrane</keyword>
<evidence type="ECO:0000259" key="6">
    <source>
        <dbReference type="Pfam" id="PF00924"/>
    </source>
</evidence>
<organism evidence="7 8">
    <name type="scientific">Stutzerimonas tarimensis</name>
    <dbReference type="NCBI Taxonomy" id="1507735"/>
    <lineage>
        <taxon>Bacteria</taxon>
        <taxon>Pseudomonadati</taxon>
        <taxon>Pseudomonadota</taxon>
        <taxon>Gammaproteobacteria</taxon>
        <taxon>Pseudomonadales</taxon>
        <taxon>Pseudomonadaceae</taxon>
        <taxon>Stutzerimonas</taxon>
    </lineage>
</organism>
<feature type="transmembrane region" description="Helical" evidence="5">
    <location>
        <begin position="79"/>
        <end position="109"/>
    </location>
</feature>
<evidence type="ECO:0000256" key="1">
    <source>
        <dbReference type="ARBA" id="ARBA00004370"/>
    </source>
</evidence>
<dbReference type="Gene3D" id="1.10.287.1260">
    <property type="match status" value="1"/>
</dbReference>
<dbReference type="SUPFAM" id="SSF50182">
    <property type="entry name" value="Sm-like ribonucleoproteins"/>
    <property type="match status" value="1"/>
</dbReference>
<gene>
    <name evidence="7" type="ORF">ACFOMF_07625</name>
</gene>
<keyword evidence="4 5" id="KW-0472">Membrane</keyword>
<evidence type="ECO:0000256" key="4">
    <source>
        <dbReference type="ARBA" id="ARBA00023136"/>
    </source>
</evidence>
<feature type="domain" description="Mechanosensitive ion channel MscS" evidence="6">
    <location>
        <begin position="98"/>
        <end position="170"/>
    </location>
</feature>
<feature type="transmembrane region" description="Helical" evidence="5">
    <location>
        <begin position="46"/>
        <end position="67"/>
    </location>
</feature>
<sequence length="195" mass="21531">MLEQWGAQLLVVLQVLVIISLAFVLSRLVSRFMARLAARYPLPQELLLPVRGGLHWLIIGVALIMVLERFGMSATVLWTAFSGFVAVAAVAFFAMWSVLSNLLCAVFIFSAGPFRLGDRVELIENGEKPGVKGRVLDINLLYTTLEEHRESGETNLVHIPNSLFFQRMVRRWNGQAGAAEPASRVVAEPTDSPLG</sequence>
<dbReference type="InterPro" id="IPR045275">
    <property type="entry name" value="MscS_archaea/bacteria_type"/>
</dbReference>
<evidence type="ECO:0000256" key="5">
    <source>
        <dbReference type="RuleBase" id="RU369025"/>
    </source>
</evidence>
<comment type="similarity">
    <text evidence="5">Belongs to the MscS (TC 1.A.23) family.</text>
</comment>
<dbReference type="InterPro" id="IPR010920">
    <property type="entry name" value="LSM_dom_sf"/>
</dbReference>
<keyword evidence="8" id="KW-1185">Reference proteome</keyword>
<name>A0ABV7T3C8_9GAMM</name>
<dbReference type="PANTHER" id="PTHR30221">
    <property type="entry name" value="SMALL-CONDUCTANCE MECHANOSENSITIVE CHANNEL"/>
    <property type="match status" value="1"/>
</dbReference>
<proteinExistence type="inferred from homology"/>
<comment type="caution">
    <text evidence="7">The sequence shown here is derived from an EMBL/GenBank/DDBJ whole genome shotgun (WGS) entry which is preliminary data.</text>
</comment>
<comment type="function">
    <text evidence="5">Mechanosensitive channel that participates in the regulation of osmotic pressure changes within the cell, opening in response to stretch forces in the membrane lipid bilayer, without the need for other proteins. Contributes to normal resistance to hypoosmotic shock. Forms an ion channel of 1.0 nanosiemens conductance with a slight preference for anions.</text>
</comment>
<dbReference type="Pfam" id="PF00924">
    <property type="entry name" value="MS_channel_2nd"/>
    <property type="match status" value="1"/>
</dbReference>
<evidence type="ECO:0000313" key="8">
    <source>
        <dbReference type="Proteomes" id="UP001595630"/>
    </source>
</evidence>
<evidence type="ECO:0000256" key="2">
    <source>
        <dbReference type="ARBA" id="ARBA00022692"/>
    </source>
</evidence>
<protein>
    <recommendedName>
        <fullName evidence="5">Small-conductance mechanosensitive channel</fullName>
    </recommendedName>
</protein>
<accession>A0ABV7T3C8</accession>
<comment type="caution">
    <text evidence="5">Lacks conserved residue(s) required for the propagation of feature annotation.</text>
</comment>